<protein>
    <submittedName>
        <fullName evidence="1">Uncharacterized protein</fullName>
    </submittedName>
</protein>
<accession>B2TME7</accession>
<dbReference type="EMBL" id="CP001056">
    <property type="protein sequence ID" value="ACD22395.1"/>
    <property type="molecule type" value="Genomic_DNA"/>
</dbReference>
<dbReference type="KEGG" id="cbk:CLL_A0934"/>
<organism evidence="1">
    <name type="scientific">Clostridium botulinum (strain Eklund 17B / Type B)</name>
    <dbReference type="NCBI Taxonomy" id="935198"/>
    <lineage>
        <taxon>Bacteria</taxon>
        <taxon>Bacillati</taxon>
        <taxon>Bacillota</taxon>
        <taxon>Clostridia</taxon>
        <taxon>Eubacteriales</taxon>
        <taxon>Clostridiaceae</taxon>
        <taxon>Clostridium</taxon>
    </lineage>
</organism>
<dbReference type="PATRIC" id="fig|935198.13.peg.885"/>
<evidence type="ECO:0000313" key="1">
    <source>
        <dbReference type="EMBL" id="ACD22395.1"/>
    </source>
</evidence>
<sequence length="74" mass="8636">MKLNELKPVLSASMISLNFGFNDCKFFIREKNSKNNIYLELGIDISKSMWDIYGERKIEKIYAEDDGIINIDLE</sequence>
<name>B2TME7_CLOBB</name>
<proteinExistence type="predicted"/>
<gene>
    <name evidence="1" type="ordered locus">CLL_A0934</name>
</gene>
<accession>U4P3B3</accession>
<reference evidence="1" key="2">
    <citation type="submission" date="2009-08" db="EMBL/GenBank/DDBJ databases">
        <authorList>
            <person name="Shrivastava S."/>
            <person name="Brinkac L.M."/>
            <person name="Dodson R.J."/>
            <person name="Harkins D.M."/>
            <person name="Durkin A.S."/>
            <person name="Sutton G."/>
        </authorList>
    </citation>
    <scope>NUCLEOTIDE SEQUENCE</scope>
    <source>
        <strain evidence="1">Eklund 17B</strain>
    </source>
</reference>
<reference evidence="1" key="1">
    <citation type="submission" date="2009-06" db="EMBL/GenBank/DDBJ databases">
        <authorList>
            <consortium name="US DOE Joint Genome Institute (JGI-PGF)"/>
            <person name="Lucas S."/>
            <person name="Copeland A."/>
            <person name="Lapidus A."/>
            <person name="Glavina del Rio T."/>
            <person name="Dalin E."/>
            <person name="Tice H."/>
            <person name="Bruce D."/>
            <person name="Goodwin L."/>
            <person name="Pitluck S."/>
            <person name="Kyrpides N."/>
            <person name="Mavromatis K."/>
            <person name="Ivanova N."/>
            <person name="Saunders E."/>
            <person name="Brettin T."/>
            <person name="Detter J.C."/>
            <person name="Han C."/>
            <person name="Larimer F."/>
            <person name="Land M."/>
            <person name="Hauser L."/>
            <person name="Markowitz V."/>
            <person name="Cheng J.-F."/>
            <person name="Hugenholtz P."/>
            <person name="Woyke T."/>
            <person name="Wu D."/>
            <person name="Gronow S."/>
            <person name="Klenk H.-P."/>
            <person name="Eisen J.A."/>
        </authorList>
    </citation>
    <scope>NUCLEOTIDE SEQUENCE</scope>
    <source>
        <strain evidence="1">Eklund 17B</strain>
    </source>
</reference>
<dbReference type="AlphaFoldDB" id="B2TME7"/>
<dbReference type="HOGENOM" id="CLU_2681098_0_0_9"/>